<organism evidence="1 2">
    <name type="scientific">Spiroplasma kunkelii CR2-3x</name>
    <dbReference type="NCBI Taxonomy" id="273035"/>
    <lineage>
        <taxon>Bacteria</taxon>
        <taxon>Bacillati</taxon>
        <taxon>Mycoplasmatota</taxon>
        <taxon>Mollicutes</taxon>
        <taxon>Entomoplasmatales</taxon>
        <taxon>Spiroplasmataceae</taxon>
        <taxon>Spiroplasma</taxon>
    </lineage>
</organism>
<accession>A0A0K2JGI5</accession>
<reference evidence="1 2" key="1">
    <citation type="journal article" date="2015" name="Genome Announc.">
        <title>Complete Genome Sequence of Spiroplasma kunkelii Strain CR2-3x, Causal Agent of Corn Stunt Disease in Zea mays L.</title>
        <authorList>
            <person name="Davis R.E."/>
            <person name="Shao J."/>
            <person name="Dally E.L."/>
            <person name="Zhao Y."/>
            <person name="Gasparich G.E."/>
            <person name="Gaynor B.J."/>
            <person name="Athey J.C."/>
            <person name="Harrison N.A."/>
            <person name="Donofrio N."/>
        </authorList>
    </citation>
    <scope>NUCLEOTIDE SEQUENCE [LARGE SCALE GENOMIC DNA]</scope>
    <source>
        <strain evidence="1 2">CR2-3x</strain>
    </source>
</reference>
<gene>
    <name evidence="1" type="ORF">SKUN_00815</name>
</gene>
<evidence type="ECO:0000313" key="1">
    <source>
        <dbReference type="EMBL" id="ALA97705.1"/>
    </source>
</evidence>
<protein>
    <submittedName>
        <fullName evidence="1">p58</fullName>
    </submittedName>
</protein>
<name>A0A0K2JGI5_SPIKU</name>
<proteinExistence type="predicted"/>
<dbReference type="STRING" id="273035.SKUN_00815"/>
<dbReference type="AlphaFoldDB" id="A0A0K2JGI5"/>
<evidence type="ECO:0000313" key="2">
    <source>
        <dbReference type="Proteomes" id="UP000062963"/>
    </source>
</evidence>
<dbReference type="Proteomes" id="UP000062963">
    <property type="component" value="Chromosome"/>
</dbReference>
<dbReference type="RefSeq" id="WP_053390919.1">
    <property type="nucleotide sequence ID" value="NZ_CP010899.1"/>
</dbReference>
<dbReference type="EMBL" id="CP010899">
    <property type="protein sequence ID" value="ALA97705.1"/>
    <property type="molecule type" value="Genomic_DNA"/>
</dbReference>
<keyword evidence="2" id="KW-1185">Reference proteome</keyword>
<sequence>MKRRKWSISTKDLSDLEFAICDYQNKITINTCNLESLKRYIVDYCNELLPLCFSQVHKTLFDKNSSVMNDITW</sequence>
<dbReference type="KEGG" id="skn:SKUN_00815"/>